<dbReference type="AlphaFoldDB" id="A0A182JG29"/>
<dbReference type="EMBL" id="AXCP01009453">
    <property type="status" value="NOT_ANNOTATED_CDS"/>
    <property type="molecule type" value="Genomic_DNA"/>
</dbReference>
<reference evidence="1" key="1">
    <citation type="submission" date="2022-08" db="UniProtKB">
        <authorList>
            <consortium name="EnsemblMetazoa"/>
        </authorList>
    </citation>
    <scope>IDENTIFICATION</scope>
    <source>
        <strain evidence="1">EBRO</strain>
    </source>
</reference>
<organism evidence="1">
    <name type="scientific">Anopheles atroparvus</name>
    <name type="common">European mosquito</name>
    <dbReference type="NCBI Taxonomy" id="41427"/>
    <lineage>
        <taxon>Eukaryota</taxon>
        <taxon>Metazoa</taxon>
        <taxon>Ecdysozoa</taxon>
        <taxon>Arthropoda</taxon>
        <taxon>Hexapoda</taxon>
        <taxon>Insecta</taxon>
        <taxon>Pterygota</taxon>
        <taxon>Neoptera</taxon>
        <taxon>Endopterygota</taxon>
        <taxon>Diptera</taxon>
        <taxon>Nematocera</taxon>
        <taxon>Culicoidea</taxon>
        <taxon>Culicidae</taxon>
        <taxon>Anophelinae</taxon>
        <taxon>Anopheles</taxon>
    </lineage>
</organism>
<protein>
    <recommendedName>
        <fullName evidence="2">Endonuclease/exonuclease/phosphatase domain-containing protein</fullName>
    </recommendedName>
</protein>
<name>A0A182JG29_ANOAO</name>
<dbReference type="EnsemblMetazoa" id="AATE017432-RA">
    <property type="protein sequence ID" value="AATE017432-PA.1"/>
    <property type="gene ID" value="AATE017432"/>
</dbReference>
<sequence length="156" mass="16380">MVLGDFNTPALTWLPAPSAKYLIPARGSASASSSSLLIDGLEFNGLLQISGVTNLYDRQLDLVFVNSGALAELSTVRAAAVTIVAEDNYHPALELIVALPSRSTARIATVPVGRPGGLNFSKCNYAMLDQLLSATDWSVINTANSVNDAASVFTPI</sequence>
<evidence type="ECO:0008006" key="2">
    <source>
        <dbReference type="Google" id="ProtNLM"/>
    </source>
</evidence>
<proteinExistence type="predicted"/>
<evidence type="ECO:0000313" key="1">
    <source>
        <dbReference type="EnsemblMetazoa" id="AATE017432-PA.1"/>
    </source>
</evidence>
<accession>A0A182JG29</accession>
<dbReference type="VEuPathDB" id="VectorBase:AATE017432"/>